<feature type="transmembrane region" description="Helical" evidence="1">
    <location>
        <begin position="98"/>
        <end position="118"/>
    </location>
</feature>
<feature type="transmembrane region" description="Helical" evidence="1">
    <location>
        <begin position="65"/>
        <end position="86"/>
    </location>
</feature>
<name>A0A818KGW9_9BILA</name>
<evidence type="ECO:0000313" key="2">
    <source>
        <dbReference type="EMBL" id="CAF3551506.1"/>
    </source>
</evidence>
<protein>
    <submittedName>
        <fullName evidence="2">Uncharacterized protein</fullName>
    </submittedName>
</protein>
<evidence type="ECO:0000313" key="4">
    <source>
        <dbReference type="Proteomes" id="UP000663869"/>
    </source>
</evidence>
<comment type="caution">
    <text evidence="2">The sequence shown here is derived from an EMBL/GenBank/DDBJ whole genome shotgun (WGS) entry which is preliminary data.</text>
</comment>
<keyword evidence="1" id="KW-0812">Transmembrane</keyword>
<accession>A0A818KGW9</accession>
<organism evidence="2 4">
    <name type="scientific">Rotaria socialis</name>
    <dbReference type="NCBI Taxonomy" id="392032"/>
    <lineage>
        <taxon>Eukaryota</taxon>
        <taxon>Metazoa</taxon>
        <taxon>Spiralia</taxon>
        <taxon>Gnathifera</taxon>
        <taxon>Rotifera</taxon>
        <taxon>Eurotatoria</taxon>
        <taxon>Bdelloidea</taxon>
        <taxon>Philodinida</taxon>
        <taxon>Philodinidae</taxon>
        <taxon>Rotaria</taxon>
    </lineage>
</organism>
<dbReference type="EMBL" id="CAJOBQ010001210">
    <property type="protein sequence ID" value="CAF4466441.1"/>
    <property type="molecule type" value="Genomic_DNA"/>
</dbReference>
<keyword evidence="1" id="KW-1133">Transmembrane helix</keyword>
<keyword evidence="1" id="KW-0472">Membrane</keyword>
<dbReference type="Proteomes" id="UP000663869">
    <property type="component" value="Unassembled WGS sequence"/>
</dbReference>
<reference evidence="2" key="1">
    <citation type="submission" date="2021-02" db="EMBL/GenBank/DDBJ databases">
        <authorList>
            <person name="Nowell W R."/>
        </authorList>
    </citation>
    <scope>NUCLEOTIDE SEQUENCE</scope>
</reference>
<dbReference type="AlphaFoldDB" id="A0A818KGW9"/>
<feature type="transmembrane region" description="Helical" evidence="1">
    <location>
        <begin position="130"/>
        <end position="153"/>
    </location>
</feature>
<dbReference type="Proteomes" id="UP000663862">
    <property type="component" value="Unassembled WGS sequence"/>
</dbReference>
<evidence type="ECO:0000313" key="3">
    <source>
        <dbReference type="EMBL" id="CAF4466441.1"/>
    </source>
</evidence>
<proteinExistence type="predicted"/>
<evidence type="ECO:0000256" key="1">
    <source>
        <dbReference type="SAM" id="Phobius"/>
    </source>
</evidence>
<feature type="transmembrane region" description="Helical" evidence="1">
    <location>
        <begin position="7"/>
        <end position="28"/>
    </location>
</feature>
<dbReference type="EMBL" id="CAJNYU010002424">
    <property type="protein sequence ID" value="CAF3551506.1"/>
    <property type="molecule type" value="Genomic_DNA"/>
</dbReference>
<sequence length="154" mass="17396">MYSNQKLALDLLIFVFITFVISTTILSISTPNWNINASHNRTGLFQQCLSTCCCQTKELNRTITILSLFSIILLLIGTSSSFLLMITTVAHRNRYYMFVPLTLLGAGVTMTLTFVRVYELIHANSYSAYIFLIDIVLNYVLGGITILHGSLFYF</sequence>
<gene>
    <name evidence="2" type="ORF">FME351_LOCUS19502</name>
    <name evidence="3" type="ORF">TSG867_LOCUS18266</name>
</gene>